<organism evidence="4 5">
    <name type="scientific">Tsuneonella litorea</name>
    <dbReference type="NCBI Taxonomy" id="2976475"/>
    <lineage>
        <taxon>Bacteria</taxon>
        <taxon>Pseudomonadati</taxon>
        <taxon>Pseudomonadota</taxon>
        <taxon>Alphaproteobacteria</taxon>
        <taxon>Sphingomonadales</taxon>
        <taxon>Erythrobacteraceae</taxon>
        <taxon>Tsuneonella</taxon>
    </lineage>
</organism>
<name>A0A9X2W318_9SPHN</name>
<accession>A0A9X2W318</accession>
<keyword evidence="5" id="KW-1185">Reference proteome</keyword>
<dbReference type="Gene3D" id="3.30.70.1070">
    <property type="entry name" value="Sporulation related repeat"/>
    <property type="match status" value="1"/>
</dbReference>
<keyword evidence="2" id="KW-0812">Transmembrane</keyword>
<feature type="compositionally biased region" description="Acidic residues" evidence="1">
    <location>
        <begin position="29"/>
        <end position="39"/>
    </location>
</feature>
<protein>
    <submittedName>
        <fullName evidence="4">SPOR domain-containing protein</fullName>
    </submittedName>
</protein>
<evidence type="ECO:0000313" key="4">
    <source>
        <dbReference type="EMBL" id="MCT2559693.1"/>
    </source>
</evidence>
<dbReference type="AlphaFoldDB" id="A0A9X2W318"/>
<dbReference type="PROSITE" id="PS51724">
    <property type="entry name" value="SPOR"/>
    <property type="match status" value="1"/>
</dbReference>
<dbReference type="EMBL" id="JAOAMV010000005">
    <property type="protein sequence ID" value="MCT2559693.1"/>
    <property type="molecule type" value="Genomic_DNA"/>
</dbReference>
<evidence type="ECO:0000256" key="1">
    <source>
        <dbReference type="SAM" id="MobiDB-lite"/>
    </source>
</evidence>
<proteinExistence type="predicted"/>
<keyword evidence="2" id="KW-1133">Transmembrane helix</keyword>
<dbReference type="Proteomes" id="UP001142648">
    <property type="component" value="Unassembled WGS sequence"/>
</dbReference>
<dbReference type="GO" id="GO:0042834">
    <property type="term" value="F:peptidoglycan binding"/>
    <property type="evidence" value="ECO:0007669"/>
    <property type="project" value="InterPro"/>
</dbReference>
<dbReference type="InterPro" id="IPR007730">
    <property type="entry name" value="SPOR-like_dom"/>
</dbReference>
<dbReference type="Pfam" id="PF05036">
    <property type="entry name" value="SPOR"/>
    <property type="match status" value="1"/>
</dbReference>
<feature type="transmembrane region" description="Helical" evidence="2">
    <location>
        <begin position="44"/>
        <end position="65"/>
    </location>
</feature>
<feature type="domain" description="SPOR" evidence="3">
    <location>
        <begin position="146"/>
        <end position="226"/>
    </location>
</feature>
<evidence type="ECO:0000313" key="5">
    <source>
        <dbReference type="Proteomes" id="UP001142648"/>
    </source>
</evidence>
<gene>
    <name evidence="4" type="ORF">N0B51_11950</name>
</gene>
<comment type="caution">
    <text evidence="4">The sequence shown here is derived from an EMBL/GenBank/DDBJ whole genome shotgun (WGS) entry which is preliminary data.</text>
</comment>
<feature type="region of interest" description="Disordered" evidence="1">
    <location>
        <begin position="1"/>
        <end position="39"/>
    </location>
</feature>
<reference evidence="4" key="1">
    <citation type="submission" date="2022-09" db="EMBL/GenBank/DDBJ databases">
        <title>The genome sequence of Tsuneonella sp. YG55.</title>
        <authorList>
            <person name="Liu Y."/>
        </authorList>
    </citation>
    <scope>NUCLEOTIDE SEQUENCE</scope>
    <source>
        <strain evidence="4">YG55</strain>
    </source>
</reference>
<dbReference type="RefSeq" id="WP_259962596.1">
    <property type="nucleotide sequence ID" value="NZ_JAOAMV010000005.1"/>
</dbReference>
<evidence type="ECO:0000259" key="3">
    <source>
        <dbReference type="PROSITE" id="PS51724"/>
    </source>
</evidence>
<dbReference type="InterPro" id="IPR036680">
    <property type="entry name" value="SPOR-like_sf"/>
</dbReference>
<sequence>MNAGERDDYAAGDQLTLADDDERLPWLESGDEDDEDEGAESGRILGFAVLALLALAAFIGGIWWFGNRSQESEVVADGSTIEAPDGPYKTRPTDPGGKQFEGTGNLAPAVGEGRETEGRIADATPAPSIDAPRASDSPPASTASEAKAASGTVVQVGAYSTRADAEAGWQKLQRQTEHLNGVSHRVVQGQADIGTVFRLQAIAGDAGAASRLCTALKGDGVACQVK</sequence>
<keyword evidence="2" id="KW-0472">Membrane</keyword>
<evidence type="ECO:0000256" key="2">
    <source>
        <dbReference type="SAM" id="Phobius"/>
    </source>
</evidence>
<feature type="region of interest" description="Disordered" evidence="1">
    <location>
        <begin position="76"/>
        <end position="148"/>
    </location>
</feature>